<protein>
    <submittedName>
        <fullName evidence="1">PQQ-dependent sugar dehydrogenase</fullName>
    </submittedName>
</protein>
<comment type="caution">
    <text evidence="1">The sequence shown here is derived from an EMBL/GenBank/DDBJ whole genome shotgun (WGS) entry which is preliminary data.</text>
</comment>
<sequence>MKSLPGVKNFLKYYLLAILFVQCKNAPTDGGLYLPESFSSAVVIDSIEETVRHMAVTDDNIIYAKLRNATQKGVAVALKDADGDSRADDIKRFGASEVEKWSYATAMRIYNGYIYYSSDLVVYRQKLRPGSLIPEGEVEVVVVDDHEHGKHEHIGKPIAFDDEGHIFVPFGAPSNACQDPKRTPGVPGMDPCPQLEHHGGVWRFDADKLNQTQKDGYKYASGIRSLVAMNWNPVDGELYAVVHGRDDLLRLWPDRYTPRQSALLPSEEFIRITEGSNFGWPYCYYDQIKGKKVLAPEYGGDGEIVGRCADFEDPIMGFPGHWAPNDLLFYQGDQFPERYRNGAFIAFHGSTNRAPYPQSGYFVGFVPFKDGEPSGEYEVFADGFAVVDPIESVKDAHYRPMGLAVGPEGELYISDSVKGKIWKITYDGDRSEFKEEQLLAMEDRKQLSHIRSPDEVKDNLLPENLVGGAKIYQQYCSTCHQMNGMGASGRFPPLINTDWVTGDKDRLIRVMLQGMEGSLKIEDEVYNGVMPQHSFLKDEEIAQVLTFIRSSFGNEASEISETEVGQLRKVQNESGLPVEPIKVTTD</sequence>
<reference evidence="1" key="1">
    <citation type="submission" date="2024-09" db="EMBL/GenBank/DDBJ databases">
        <authorList>
            <person name="Liu J."/>
        </authorList>
    </citation>
    <scope>NUCLEOTIDE SEQUENCE</scope>
    <source>
        <strain evidence="1">NBU2967</strain>
    </source>
</reference>
<keyword evidence="2" id="KW-1185">Reference proteome</keyword>
<organism evidence="1 2">
    <name type="scientific">Meishania litoralis</name>
    <dbReference type="NCBI Taxonomy" id="3434685"/>
    <lineage>
        <taxon>Bacteria</taxon>
        <taxon>Pseudomonadati</taxon>
        <taxon>Bacteroidota</taxon>
        <taxon>Flavobacteriia</taxon>
        <taxon>Flavobacteriales</taxon>
        <taxon>Flavobacteriaceae</taxon>
        <taxon>Meishania</taxon>
    </lineage>
</organism>
<dbReference type="Proteomes" id="UP001595191">
    <property type="component" value="Unassembled WGS sequence"/>
</dbReference>
<accession>A0ACC7LHV8</accession>
<gene>
    <name evidence="1" type="ORF">ACEZ3G_04875</name>
</gene>
<proteinExistence type="predicted"/>
<evidence type="ECO:0000313" key="1">
    <source>
        <dbReference type="EMBL" id="MFH6602799.1"/>
    </source>
</evidence>
<name>A0ACC7LHV8_9FLAO</name>
<dbReference type="EMBL" id="JBHFPV010000001">
    <property type="protein sequence ID" value="MFH6602799.1"/>
    <property type="molecule type" value="Genomic_DNA"/>
</dbReference>
<evidence type="ECO:0000313" key="2">
    <source>
        <dbReference type="Proteomes" id="UP001595191"/>
    </source>
</evidence>